<feature type="domain" description="Glycosyl hydrolase family 13 catalytic" evidence="4">
    <location>
        <begin position="34"/>
        <end position="423"/>
    </location>
</feature>
<dbReference type="InterPro" id="IPR045857">
    <property type="entry name" value="O16G_dom_2"/>
</dbReference>
<protein>
    <submittedName>
        <fullName evidence="5">Alpha-glucosidase</fullName>
    </submittedName>
</protein>
<keyword evidence="6" id="KW-1185">Reference proteome</keyword>
<reference evidence="5" key="2">
    <citation type="submission" date="2020-09" db="EMBL/GenBank/DDBJ databases">
        <authorList>
            <person name="Sun Q."/>
            <person name="Kim S."/>
        </authorList>
    </citation>
    <scope>NUCLEOTIDE SEQUENCE</scope>
    <source>
        <strain evidence="5">KCTC 12711</strain>
    </source>
</reference>
<organism evidence="5 6">
    <name type="scientific">Arenicella chitinivorans</name>
    <dbReference type="NCBI Taxonomy" id="1329800"/>
    <lineage>
        <taxon>Bacteria</taxon>
        <taxon>Pseudomonadati</taxon>
        <taxon>Pseudomonadota</taxon>
        <taxon>Gammaproteobacteria</taxon>
        <taxon>Arenicellales</taxon>
        <taxon>Arenicellaceae</taxon>
        <taxon>Arenicella</taxon>
    </lineage>
</organism>
<dbReference type="Proteomes" id="UP000614811">
    <property type="component" value="Unassembled WGS sequence"/>
</dbReference>
<dbReference type="InterPro" id="IPR013780">
    <property type="entry name" value="Glyco_hydro_b"/>
</dbReference>
<gene>
    <name evidence="5" type="primary">algA</name>
    <name evidence="5" type="ORF">GCM10008090_13210</name>
</gene>
<name>A0A918VL16_9GAMM</name>
<dbReference type="SMART" id="SM00642">
    <property type="entry name" value="Aamy"/>
    <property type="match status" value="1"/>
</dbReference>
<reference evidence="5" key="1">
    <citation type="journal article" date="2014" name="Int. J. Syst. Evol. Microbiol.">
        <title>Complete genome sequence of Corynebacterium casei LMG S-19264T (=DSM 44701T), isolated from a smear-ripened cheese.</title>
        <authorList>
            <consortium name="US DOE Joint Genome Institute (JGI-PGF)"/>
            <person name="Walter F."/>
            <person name="Albersmeier A."/>
            <person name="Kalinowski J."/>
            <person name="Ruckert C."/>
        </authorList>
    </citation>
    <scope>NUCLEOTIDE SEQUENCE</scope>
    <source>
        <strain evidence="5">KCTC 12711</strain>
    </source>
</reference>
<comment type="similarity">
    <text evidence="1">Belongs to the glycosyl hydrolase 13 family.</text>
</comment>
<dbReference type="FunFam" id="3.90.400.10:FF:000002">
    <property type="entry name" value="Sucrose isomerase"/>
    <property type="match status" value="1"/>
</dbReference>
<dbReference type="PANTHER" id="PTHR10357:SF179">
    <property type="entry name" value="NEUTRAL AND BASIC AMINO ACID TRANSPORT PROTEIN RBAT"/>
    <property type="match status" value="1"/>
</dbReference>
<evidence type="ECO:0000313" key="5">
    <source>
        <dbReference type="EMBL" id="GHA05021.1"/>
    </source>
</evidence>
<dbReference type="Pfam" id="PF00128">
    <property type="entry name" value="Alpha-amylase"/>
    <property type="match status" value="1"/>
</dbReference>
<dbReference type="GO" id="GO:0004556">
    <property type="term" value="F:alpha-amylase activity"/>
    <property type="evidence" value="ECO:0007669"/>
    <property type="project" value="TreeGrafter"/>
</dbReference>
<dbReference type="AlphaFoldDB" id="A0A918VL16"/>
<dbReference type="EMBL" id="BMXA01000002">
    <property type="protein sequence ID" value="GHA05021.1"/>
    <property type="molecule type" value="Genomic_DNA"/>
</dbReference>
<proteinExistence type="inferred from homology"/>
<accession>A0A918VL16</accession>
<dbReference type="Gene3D" id="3.90.400.10">
    <property type="entry name" value="Oligo-1,6-glucosidase, Domain 2"/>
    <property type="match status" value="1"/>
</dbReference>
<evidence type="ECO:0000256" key="3">
    <source>
        <dbReference type="ARBA" id="ARBA00023295"/>
    </source>
</evidence>
<dbReference type="CDD" id="cd11330">
    <property type="entry name" value="AmyAc_OligoGlu"/>
    <property type="match status" value="1"/>
</dbReference>
<evidence type="ECO:0000313" key="6">
    <source>
        <dbReference type="Proteomes" id="UP000614811"/>
    </source>
</evidence>
<dbReference type="InterPro" id="IPR006047">
    <property type="entry name" value="GH13_cat_dom"/>
</dbReference>
<dbReference type="PANTHER" id="PTHR10357">
    <property type="entry name" value="ALPHA-AMYLASE FAMILY MEMBER"/>
    <property type="match status" value="1"/>
</dbReference>
<dbReference type="SUPFAM" id="SSF51445">
    <property type="entry name" value="(Trans)glycosidases"/>
    <property type="match status" value="1"/>
</dbReference>
<dbReference type="Gene3D" id="2.60.40.1180">
    <property type="entry name" value="Golgi alpha-mannosidase II"/>
    <property type="match status" value="1"/>
</dbReference>
<comment type="caution">
    <text evidence="5">The sequence shown here is derived from an EMBL/GenBank/DDBJ whole genome shotgun (WGS) entry which is preliminary data.</text>
</comment>
<evidence type="ECO:0000259" key="4">
    <source>
        <dbReference type="SMART" id="SM00642"/>
    </source>
</evidence>
<evidence type="ECO:0000256" key="1">
    <source>
        <dbReference type="ARBA" id="ARBA00008061"/>
    </source>
</evidence>
<dbReference type="GO" id="GO:0009313">
    <property type="term" value="P:oligosaccharide catabolic process"/>
    <property type="evidence" value="ECO:0007669"/>
    <property type="project" value="TreeGrafter"/>
</dbReference>
<keyword evidence="3" id="KW-0326">Glycosidase</keyword>
<dbReference type="InterPro" id="IPR017853">
    <property type="entry name" value="GH"/>
</dbReference>
<dbReference type="FunFam" id="3.20.20.80:FF:000064">
    <property type="entry name" value="Oligo-1,6-glucosidase"/>
    <property type="match status" value="1"/>
</dbReference>
<dbReference type="Gene3D" id="3.20.20.80">
    <property type="entry name" value="Glycosidases"/>
    <property type="match status" value="2"/>
</dbReference>
<sequence length="556" mass="62925">MKNVSLKSGHSLSITESNATQAQHEWWRGAVIYQVYPRSFCDTNGDGIGDIQGIIKKLDYIAELGVDALWVSPFFKSPMKDFGYDISDYRDVDPIFGKLTDFDELIAKAKQHGLKIVIDQVLSHTSDQHAWFQESSRSKTNPKADWYVWADAKADGSPPNNWISIFGGSAWEWHEGRQQYYLHNFLKSQPDLNFHSDALRQQILHELEFWLQRGVDGFRLDAINFCYHDQSLRDNPFKPVEKRTGRGFSPDNPYAAQYHLYDNTQSENIAFLESVRALLDRYPGTVTLGEINSEDSLKTLAEYTQGKTRLHMGYNFELLADEFSPHHFLHTVGALEEVIGEGWPCWAVSNHDVTRVVSRWGSGKHNNDFAKMALVLAASLRGTLCVYQGEELGFTQADIAREDLQDPFGIEFWPDFKGRDGCRTPMAWDTSSTNAGFSDGKPWLPVDDAHRRNNVSVQQQDPESVLNFYKQFLQWRRTMPALVSGEINLNTSSSTDQLLVFRRTNHDTEIHACFNLSDSTAVWNAAAGSQIALGNGAKRNDNGTIELGPYGFALCI</sequence>
<keyword evidence="2" id="KW-0378">Hydrolase</keyword>
<evidence type="ECO:0000256" key="2">
    <source>
        <dbReference type="ARBA" id="ARBA00022801"/>
    </source>
</evidence>